<gene>
    <name evidence="2" type="ORF">DKG75_17165</name>
</gene>
<sequence length="424" mass="47063">MIRRIFGRRAGKADPLPYEEQKSRLESGAADRRALAGREDTRPEILYYLADDTDARVRKAVAANPATPHQADRRLTADVDDEVRCELARKVARLLPDLPPGEQDRLRDRVIELIEVLARDQLPAVRRILADELKSSRHVPKPIVQRLARDLDLIVAAPILEYSPLLGDEDLLEIIATCRVEGALAAISRRRDLPANISEAIVATLDIPAVASLLANPNAALREEVLDQVIDAAASVEAWHQPLVLRTELSMRAIRRIAGFVASSLVDQLMARSDLDEETAVTLARRVRERVAQGQHEDTQDSFDDLLRHLADLHRRSILDETMIDEAIDAGRRDFVIAALCVCSRLAPAAVRQVLGSRMAKPVVALVWQAGLSMRLAVKVQRQLALIPQSAILHARGGTAYPLSPDEMTWHLEFFALEPRGPGR</sequence>
<comment type="caution">
    <text evidence="2">The sequence shown here is derived from an EMBL/GenBank/DDBJ whole genome shotgun (WGS) entry which is preliminary data.</text>
</comment>
<evidence type="ECO:0000313" key="2">
    <source>
        <dbReference type="EMBL" id="PWR18720.1"/>
    </source>
</evidence>
<evidence type="ECO:0008006" key="4">
    <source>
        <dbReference type="Google" id="ProtNLM"/>
    </source>
</evidence>
<evidence type="ECO:0000256" key="1">
    <source>
        <dbReference type="SAM" id="MobiDB-lite"/>
    </source>
</evidence>
<dbReference type="InterPro" id="IPR011989">
    <property type="entry name" value="ARM-like"/>
</dbReference>
<dbReference type="Pfam" id="PF10098">
    <property type="entry name" value="DUF2336"/>
    <property type="match status" value="1"/>
</dbReference>
<feature type="compositionally biased region" description="Basic and acidic residues" evidence="1">
    <location>
        <begin position="19"/>
        <end position="37"/>
    </location>
</feature>
<proteinExistence type="predicted"/>
<dbReference type="RefSeq" id="WP_109922409.1">
    <property type="nucleotide sequence ID" value="NZ_QGLF01000005.1"/>
</dbReference>
<reference evidence="3" key="1">
    <citation type="submission" date="2018-05" db="EMBL/GenBank/DDBJ databases">
        <title>Zavarzinia sp. HR-AS.</title>
        <authorList>
            <person name="Lee Y."/>
            <person name="Jeon C.O."/>
        </authorList>
    </citation>
    <scope>NUCLEOTIDE SEQUENCE [LARGE SCALE GENOMIC DNA]</scope>
    <source>
        <strain evidence="3">DSM 1231</strain>
    </source>
</reference>
<accession>A0A317DXP6</accession>
<feature type="region of interest" description="Disordered" evidence="1">
    <location>
        <begin position="13"/>
        <end position="37"/>
    </location>
</feature>
<dbReference type="SUPFAM" id="SSF48371">
    <property type="entry name" value="ARM repeat"/>
    <property type="match status" value="1"/>
</dbReference>
<keyword evidence="3" id="KW-1185">Reference proteome</keyword>
<dbReference type="InterPro" id="IPR016024">
    <property type="entry name" value="ARM-type_fold"/>
</dbReference>
<evidence type="ECO:0000313" key="3">
    <source>
        <dbReference type="Proteomes" id="UP000246077"/>
    </source>
</evidence>
<dbReference type="AlphaFoldDB" id="A0A317DXP6"/>
<organism evidence="2 3">
    <name type="scientific">Zavarzinia compransoris</name>
    <dbReference type="NCBI Taxonomy" id="1264899"/>
    <lineage>
        <taxon>Bacteria</taxon>
        <taxon>Pseudomonadati</taxon>
        <taxon>Pseudomonadota</taxon>
        <taxon>Alphaproteobacteria</taxon>
        <taxon>Rhodospirillales</taxon>
        <taxon>Zavarziniaceae</taxon>
        <taxon>Zavarzinia</taxon>
    </lineage>
</organism>
<dbReference type="EMBL" id="QGLF01000005">
    <property type="protein sequence ID" value="PWR18720.1"/>
    <property type="molecule type" value="Genomic_DNA"/>
</dbReference>
<dbReference type="Proteomes" id="UP000246077">
    <property type="component" value="Unassembled WGS sequence"/>
</dbReference>
<name>A0A317DXP6_9PROT</name>
<dbReference type="OrthoDB" id="7888976at2"/>
<dbReference type="Gene3D" id="1.25.10.10">
    <property type="entry name" value="Leucine-rich Repeat Variant"/>
    <property type="match status" value="1"/>
</dbReference>
<dbReference type="InterPro" id="IPR019285">
    <property type="entry name" value="DUF2336"/>
</dbReference>
<protein>
    <recommendedName>
        <fullName evidence="4">DUF2336 domain-containing protein</fullName>
    </recommendedName>
</protein>